<dbReference type="Proteomes" id="UP001164746">
    <property type="component" value="Chromosome 14"/>
</dbReference>
<protein>
    <submittedName>
        <fullName evidence="1">Uncharacterized protein</fullName>
    </submittedName>
</protein>
<proteinExistence type="predicted"/>
<dbReference type="EMBL" id="CP111025">
    <property type="protein sequence ID" value="WAR25046.1"/>
    <property type="molecule type" value="Genomic_DNA"/>
</dbReference>
<keyword evidence="2" id="KW-1185">Reference proteome</keyword>
<gene>
    <name evidence="1" type="ORF">MAR_010750</name>
</gene>
<reference evidence="1" key="1">
    <citation type="submission" date="2022-11" db="EMBL/GenBank/DDBJ databases">
        <title>Centuries of genome instability and evolution in soft-shell clam transmissible cancer (bioRxiv).</title>
        <authorList>
            <person name="Hart S.F.M."/>
            <person name="Yonemitsu M.A."/>
            <person name="Giersch R.M."/>
            <person name="Beal B.F."/>
            <person name="Arriagada G."/>
            <person name="Davis B.W."/>
            <person name="Ostrander E.A."/>
            <person name="Goff S.P."/>
            <person name="Metzger M.J."/>
        </authorList>
    </citation>
    <scope>NUCLEOTIDE SEQUENCE</scope>
    <source>
        <strain evidence="1">MELC-2E11</strain>
        <tissue evidence="1">Siphon/mantle</tissue>
    </source>
</reference>
<feature type="non-terminal residue" evidence="1">
    <location>
        <position position="87"/>
    </location>
</feature>
<accession>A0ABY7G112</accession>
<evidence type="ECO:0000313" key="1">
    <source>
        <dbReference type="EMBL" id="WAR25046.1"/>
    </source>
</evidence>
<evidence type="ECO:0000313" key="2">
    <source>
        <dbReference type="Proteomes" id="UP001164746"/>
    </source>
</evidence>
<sequence>LNGFIHPIDLYPSLTFMEREKNVFVNRHYIWLLEILPNSGCVQTFLTNVLTWPKEVNFVADCELALTKAVHIKLINTSVFHCWNYVK</sequence>
<name>A0ABY7G112_MYAAR</name>
<organism evidence="1 2">
    <name type="scientific">Mya arenaria</name>
    <name type="common">Soft-shell clam</name>
    <dbReference type="NCBI Taxonomy" id="6604"/>
    <lineage>
        <taxon>Eukaryota</taxon>
        <taxon>Metazoa</taxon>
        <taxon>Spiralia</taxon>
        <taxon>Lophotrochozoa</taxon>
        <taxon>Mollusca</taxon>
        <taxon>Bivalvia</taxon>
        <taxon>Autobranchia</taxon>
        <taxon>Heteroconchia</taxon>
        <taxon>Euheterodonta</taxon>
        <taxon>Imparidentia</taxon>
        <taxon>Neoheterodontei</taxon>
        <taxon>Myida</taxon>
        <taxon>Myoidea</taxon>
        <taxon>Myidae</taxon>
        <taxon>Mya</taxon>
    </lineage>
</organism>